<dbReference type="Gene3D" id="3.10.180.10">
    <property type="entry name" value="2,3-Dihydroxybiphenyl 1,2-Dioxygenase, domain 1"/>
    <property type="match status" value="1"/>
</dbReference>
<keyword evidence="3" id="KW-0560">Oxidoreductase</keyword>
<dbReference type="Proteomes" id="UP000318307">
    <property type="component" value="Unassembled WGS sequence"/>
</dbReference>
<dbReference type="AlphaFoldDB" id="A0A562S1W2"/>
<keyword evidence="4" id="KW-1185">Reference proteome</keyword>
<feature type="region of interest" description="Disordered" evidence="1">
    <location>
        <begin position="138"/>
        <end position="170"/>
    </location>
</feature>
<dbReference type="SUPFAM" id="SSF54593">
    <property type="entry name" value="Glyoxalase/Bleomycin resistance protein/Dihydroxybiphenyl dioxygenase"/>
    <property type="match status" value="1"/>
</dbReference>
<evidence type="ECO:0000313" key="3">
    <source>
        <dbReference type="EMBL" id="TWI75301.1"/>
    </source>
</evidence>
<evidence type="ECO:0000313" key="4">
    <source>
        <dbReference type="Proteomes" id="UP000318307"/>
    </source>
</evidence>
<comment type="caution">
    <text evidence="3">The sequence shown here is derived from an EMBL/GenBank/DDBJ whole genome shotgun (WGS) entry which is preliminary data.</text>
</comment>
<dbReference type="OrthoDB" id="9804944at2"/>
<dbReference type="GO" id="GO:0016829">
    <property type="term" value="F:lyase activity"/>
    <property type="evidence" value="ECO:0007669"/>
    <property type="project" value="UniProtKB-KW"/>
</dbReference>
<accession>A0A562S1W2</accession>
<dbReference type="Pfam" id="PF00903">
    <property type="entry name" value="Glyoxalase"/>
    <property type="match status" value="1"/>
</dbReference>
<dbReference type="InterPro" id="IPR037523">
    <property type="entry name" value="VOC_core"/>
</dbReference>
<proteinExistence type="predicted"/>
<keyword evidence="3" id="KW-0456">Lyase</keyword>
<evidence type="ECO:0000259" key="2">
    <source>
        <dbReference type="PROSITE" id="PS51819"/>
    </source>
</evidence>
<dbReference type="CDD" id="cd06587">
    <property type="entry name" value="VOC"/>
    <property type="match status" value="1"/>
</dbReference>
<reference evidence="3 4" key="1">
    <citation type="submission" date="2019-07" db="EMBL/GenBank/DDBJ databases">
        <title>Genome sequencing of 100 strains of the haloalkaliphilic chemolithoautotrophic sulfur-oxidizing bacterium Thioalkalivibrio.</title>
        <authorList>
            <person name="Muyzer G."/>
        </authorList>
    </citation>
    <scope>NUCLEOTIDE SEQUENCE [LARGE SCALE GENOMIC DNA]</scope>
    <source>
        <strain evidence="3 4">ASO4-4</strain>
    </source>
</reference>
<dbReference type="PROSITE" id="PS51819">
    <property type="entry name" value="VOC"/>
    <property type="match status" value="1"/>
</dbReference>
<dbReference type="InterPro" id="IPR004360">
    <property type="entry name" value="Glyas_Fos-R_dOase_dom"/>
</dbReference>
<name>A0A562S1W2_9BACT</name>
<sequence>MRQPLTFTGIHHLALATRDLGATIRFWRDLVGLPLFLGFGRKGYRQYFFSISESCALAFFEWPEVEALSEKDHGVPVKGPFGFDHVSIGMENDGDLARIKARLEAAGVWVSESVDHGFIHSVYTFDPNNIAVEFSSPAGSRDLRSSPVLAEKDPLPEVAEGPFPQTQLFPDPEEIPELILYPGEGRDVVPR</sequence>
<protein>
    <submittedName>
        <fullName evidence="3">Catechol 2,3-dioxygenase-like lactoylglutathione lyase family enzyme</fullName>
    </submittedName>
</protein>
<evidence type="ECO:0000256" key="1">
    <source>
        <dbReference type="SAM" id="MobiDB-lite"/>
    </source>
</evidence>
<gene>
    <name evidence="3" type="ORF">LZ24_00752</name>
</gene>
<feature type="domain" description="VOC" evidence="2">
    <location>
        <begin position="9"/>
        <end position="137"/>
    </location>
</feature>
<keyword evidence="3" id="KW-0223">Dioxygenase</keyword>
<dbReference type="EMBL" id="VLLC01000004">
    <property type="protein sequence ID" value="TWI75301.1"/>
    <property type="molecule type" value="Genomic_DNA"/>
</dbReference>
<organism evidence="3 4">
    <name type="scientific">Desulfobotulus alkaliphilus</name>
    <dbReference type="NCBI Taxonomy" id="622671"/>
    <lineage>
        <taxon>Bacteria</taxon>
        <taxon>Pseudomonadati</taxon>
        <taxon>Thermodesulfobacteriota</taxon>
        <taxon>Desulfobacteria</taxon>
        <taxon>Desulfobacterales</taxon>
        <taxon>Desulfobacteraceae</taxon>
        <taxon>Desulfobotulus</taxon>
    </lineage>
</organism>
<dbReference type="GO" id="GO:0051213">
    <property type="term" value="F:dioxygenase activity"/>
    <property type="evidence" value="ECO:0007669"/>
    <property type="project" value="UniProtKB-KW"/>
</dbReference>
<dbReference type="InterPro" id="IPR029068">
    <property type="entry name" value="Glyas_Bleomycin-R_OHBP_Dase"/>
</dbReference>